<dbReference type="GO" id="GO:0030150">
    <property type="term" value="P:protein import into mitochondrial matrix"/>
    <property type="evidence" value="ECO:0007669"/>
    <property type="project" value="TreeGrafter"/>
</dbReference>
<dbReference type="PIRSF" id="PIRSF037707">
    <property type="entry name" value="MAS20_rcpt"/>
    <property type="match status" value="1"/>
</dbReference>
<dbReference type="InterPro" id="IPR023392">
    <property type="entry name" value="Tom20_dom_sf"/>
</dbReference>
<dbReference type="GO" id="GO:0006605">
    <property type="term" value="P:protein targeting"/>
    <property type="evidence" value="ECO:0007669"/>
    <property type="project" value="InterPro"/>
</dbReference>
<dbReference type="AlphaFoldDB" id="A0A8H7VZD2"/>
<keyword evidence="5 14" id="KW-1000">Mitochondrion outer membrane</keyword>
<keyword evidence="8 14" id="KW-0496">Mitochondrion</keyword>
<feature type="region of interest" description="Disordered" evidence="15">
    <location>
        <begin position="154"/>
        <end position="176"/>
    </location>
</feature>
<evidence type="ECO:0000256" key="7">
    <source>
        <dbReference type="ARBA" id="ARBA00022989"/>
    </source>
</evidence>
<dbReference type="EMBL" id="JAEPRE010000057">
    <property type="protein sequence ID" value="KAG2234293.1"/>
    <property type="molecule type" value="Genomic_DNA"/>
</dbReference>
<dbReference type="Pfam" id="PF02064">
    <property type="entry name" value="MAS20"/>
    <property type="match status" value="1"/>
</dbReference>
<dbReference type="GO" id="GO:0008320">
    <property type="term" value="F:protein transmembrane transporter activity"/>
    <property type="evidence" value="ECO:0007669"/>
    <property type="project" value="TreeGrafter"/>
</dbReference>
<evidence type="ECO:0000256" key="9">
    <source>
        <dbReference type="ARBA" id="ARBA00023136"/>
    </source>
</evidence>
<feature type="transmembrane region" description="Helical" evidence="16">
    <location>
        <begin position="6"/>
        <end position="27"/>
    </location>
</feature>
<comment type="similarity">
    <text evidence="2 14">Belongs to the Tom20 family.</text>
</comment>
<dbReference type="GO" id="GO:0030943">
    <property type="term" value="F:mitochondrion targeting sequence binding"/>
    <property type="evidence" value="ECO:0007669"/>
    <property type="project" value="TreeGrafter"/>
</dbReference>
<evidence type="ECO:0000256" key="16">
    <source>
        <dbReference type="SAM" id="Phobius"/>
    </source>
</evidence>
<dbReference type="InterPro" id="IPR002056">
    <property type="entry name" value="MAS20"/>
</dbReference>
<evidence type="ECO:0000256" key="10">
    <source>
        <dbReference type="ARBA" id="ARBA00042705"/>
    </source>
</evidence>
<dbReference type="PANTHER" id="PTHR12430:SF0">
    <property type="entry name" value="TRANSLOCASE OF OUTER MITOCHONDRIAL MEMBRANE 20"/>
    <property type="match status" value="1"/>
</dbReference>
<comment type="caution">
    <text evidence="17">The sequence shown here is derived from an EMBL/GenBank/DDBJ whole genome shotgun (WGS) entry which is preliminary data.</text>
</comment>
<evidence type="ECO:0000256" key="1">
    <source>
        <dbReference type="ARBA" id="ARBA00004572"/>
    </source>
</evidence>
<evidence type="ECO:0000256" key="12">
    <source>
        <dbReference type="ARBA" id="ARBA00073975"/>
    </source>
</evidence>
<evidence type="ECO:0000256" key="5">
    <source>
        <dbReference type="ARBA" id="ARBA00022787"/>
    </source>
</evidence>
<comment type="subcellular location">
    <subcellularLocation>
        <location evidence="1">Mitochondrion outer membrane</location>
        <topology evidence="1">Single-pass membrane protein</topology>
    </subcellularLocation>
</comment>
<dbReference type="PANTHER" id="PTHR12430">
    <property type="entry name" value="MITOCHONDRIAL IMPORT RECEPTOR SUBUNIT TOM20"/>
    <property type="match status" value="1"/>
</dbReference>
<keyword evidence="9 14" id="KW-0472">Membrane</keyword>
<accession>A0A8H7VZD2</accession>
<dbReference type="SUPFAM" id="SSF47157">
    <property type="entry name" value="Mitochondrial import receptor subunit Tom20"/>
    <property type="match status" value="1"/>
</dbReference>
<dbReference type="GO" id="GO:0006886">
    <property type="term" value="P:intracellular protein transport"/>
    <property type="evidence" value="ECO:0007669"/>
    <property type="project" value="InterPro"/>
</dbReference>
<dbReference type="GO" id="GO:0016031">
    <property type="term" value="P:tRNA import into mitochondrion"/>
    <property type="evidence" value="ECO:0007669"/>
    <property type="project" value="TreeGrafter"/>
</dbReference>
<evidence type="ECO:0000256" key="4">
    <source>
        <dbReference type="ARBA" id="ARBA00022692"/>
    </source>
</evidence>
<evidence type="ECO:0000256" key="8">
    <source>
        <dbReference type="ARBA" id="ARBA00023128"/>
    </source>
</evidence>
<evidence type="ECO:0000313" key="17">
    <source>
        <dbReference type="EMBL" id="KAG2234293.1"/>
    </source>
</evidence>
<keyword evidence="6" id="KW-0653">Protein transport</keyword>
<reference evidence="17" key="1">
    <citation type="submission" date="2021-01" db="EMBL/GenBank/DDBJ databases">
        <title>Metabolic potential, ecology and presence of endohyphal bacteria is reflected in genomic diversity of Mucoromycotina.</title>
        <authorList>
            <person name="Muszewska A."/>
            <person name="Okrasinska A."/>
            <person name="Steczkiewicz K."/>
            <person name="Drgas O."/>
            <person name="Orlowska M."/>
            <person name="Perlinska-Lenart U."/>
            <person name="Aleksandrzak-Piekarczyk T."/>
            <person name="Szatraj K."/>
            <person name="Zielenkiewicz U."/>
            <person name="Pilsyk S."/>
            <person name="Malc E."/>
            <person name="Mieczkowski P."/>
            <person name="Kruszewska J.S."/>
            <person name="Biernat P."/>
            <person name="Pawlowska J."/>
        </authorList>
    </citation>
    <scope>NUCLEOTIDE SEQUENCE</scope>
    <source>
        <strain evidence="17">WA0000018081</strain>
    </source>
</reference>
<dbReference type="PRINTS" id="PR00351">
    <property type="entry name" value="OM20RECEPTOR"/>
</dbReference>
<evidence type="ECO:0000256" key="6">
    <source>
        <dbReference type="ARBA" id="ARBA00022927"/>
    </source>
</evidence>
<keyword evidence="3" id="KW-0813">Transport</keyword>
<keyword evidence="7 16" id="KW-1133">Transmembrane helix</keyword>
<sequence>MKSSTIALITTGVLATAGLGYIAYFDAKRRNNPTFRKQLRRERKEAAKASKEAEDNSKESKLKLIERVIVECAKEALPTSPEEKEAYFMENVAAGEALCAQGPSGYDEAILPFYKALKVYPAPMELINIYQKTLPEPVFQTVVSILAIEQKAMESQHDESPSAAAASATGVDVEVE</sequence>
<evidence type="ECO:0000256" key="3">
    <source>
        <dbReference type="ARBA" id="ARBA00022448"/>
    </source>
</evidence>
<name>A0A8H7VZD2_9FUNG</name>
<organism evidence="17 18">
    <name type="scientific">Thamnidium elegans</name>
    <dbReference type="NCBI Taxonomy" id="101142"/>
    <lineage>
        <taxon>Eukaryota</taxon>
        <taxon>Fungi</taxon>
        <taxon>Fungi incertae sedis</taxon>
        <taxon>Mucoromycota</taxon>
        <taxon>Mucoromycotina</taxon>
        <taxon>Mucoromycetes</taxon>
        <taxon>Mucorales</taxon>
        <taxon>Mucorineae</taxon>
        <taxon>Mucoraceae</taxon>
        <taxon>Thamnidium</taxon>
    </lineage>
</organism>
<dbReference type="GO" id="GO:0005742">
    <property type="term" value="C:mitochondrial outer membrane translocase complex"/>
    <property type="evidence" value="ECO:0007669"/>
    <property type="project" value="UniProtKB-UniRule"/>
</dbReference>
<evidence type="ECO:0000313" key="18">
    <source>
        <dbReference type="Proteomes" id="UP000613177"/>
    </source>
</evidence>
<evidence type="ECO:0000256" key="2">
    <source>
        <dbReference type="ARBA" id="ARBA00005792"/>
    </source>
</evidence>
<evidence type="ECO:0000256" key="14">
    <source>
        <dbReference type="PIRNR" id="PIRNR037707"/>
    </source>
</evidence>
<keyword evidence="18" id="KW-1185">Reference proteome</keyword>
<dbReference type="Gene3D" id="1.20.960.10">
    <property type="entry name" value="Mitochondrial outer membrane translocase complex, subunit Tom20 domain"/>
    <property type="match status" value="1"/>
</dbReference>
<proteinExistence type="inferred from homology"/>
<evidence type="ECO:0000256" key="11">
    <source>
        <dbReference type="ARBA" id="ARBA00068548"/>
    </source>
</evidence>
<dbReference type="Proteomes" id="UP000613177">
    <property type="component" value="Unassembled WGS sequence"/>
</dbReference>
<dbReference type="FunFam" id="1.20.960.10:FF:000002">
    <property type="entry name" value="Mitochondrial import receptor subunit TOM20"/>
    <property type="match status" value="1"/>
</dbReference>
<evidence type="ECO:0000256" key="13">
    <source>
        <dbReference type="ARBA" id="ARBA00080405"/>
    </source>
</evidence>
<gene>
    <name evidence="17" type="ORF">INT48_002883</name>
</gene>
<keyword evidence="4 16" id="KW-0812">Transmembrane</keyword>
<evidence type="ECO:0000256" key="15">
    <source>
        <dbReference type="SAM" id="MobiDB-lite"/>
    </source>
</evidence>
<protein>
    <recommendedName>
        <fullName evidence="11">Mitochondrial import receptor subunit TOM20</fullName>
    </recommendedName>
    <alternativeName>
        <fullName evidence="10">Mitochondrial 20 kDa outer membrane protein</fullName>
    </alternativeName>
    <alternativeName>
        <fullName evidence="12">Mitochondrial import receptor subunit tom20</fullName>
    </alternativeName>
    <alternativeName>
        <fullName evidence="13">Translocase of outer membrane 20 kDa subunit</fullName>
    </alternativeName>
</protein>